<dbReference type="AlphaFoldDB" id="A0A0E9RNQ6"/>
<evidence type="ECO:0000313" key="1">
    <source>
        <dbReference type="EMBL" id="JAH29998.1"/>
    </source>
</evidence>
<reference evidence="1" key="1">
    <citation type="submission" date="2014-11" db="EMBL/GenBank/DDBJ databases">
        <authorList>
            <person name="Amaro Gonzalez C."/>
        </authorList>
    </citation>
    <scope>NUCLEOTIDE SEQUENCE</scope>
</reference>
<protein>
    <submittedName>
        <fullName evidence="1">Uncharacterized protein</fullName>
    </submittedName>
</protein>
<accession>A0A0E9RNQ6</accession>
<dbReference type="EMBL" id="GBXM01078579">
    <property type="protein sequence ID" value="JAH29998.1"/>
    <property type="molecule type" value="Transcribed_RNA"/>
</dbReference>
<sequence>MIKEERILLLKLGRRLLQPLLRLAPVQDLASSVLILKSKPLSLMIWLTRELHCSAI</sequence>
<organism evidence="1">
    <name type="scientific">Anguilla anguilla</name>
    <name type="common">European freshwater eel</name>
    <name type="synonym">Muraena anguilla</name>
    <dbReference type="NCBI Taxonomy" id="7936"/>
    <lineage>
        <taxon>Eukaryota</taxon>
        <taxon>Metazoa</taxon>
        <taxon>Chordata</taxon>
        <taxon>Craniata</taxon>
        <taxon>Vertebrata</taxon>
        <taxon>Euteleostomi</taxon>
        <taxon>Actinopterygii</taxon>
        <taxon>Neopterygii</taxon>
        <taxon>Teleostei</taxon>
        <taxon>Anguilliformes</taxon>
        <taxon>Anguillidae</taxon>
        <taxon>Anguilla</taxon>
    </lineage>
</organism>
<proteinExistence type="predicted"/>
<reference evidence="1" key="2">
    <citation type="journal article" date="2015" name="Fish Shellfish Immunol.">
        <title>Early steps in the European eel (Anguilla anguilla)-Vibrio vulnificus interaction in the gills: Role of the RtxA13 toxin.</title>
        <authorList>
            <person name="Callol A."/>
            <person name="Pajuelo D."/>
            <person name="Ebbesson L."/>
            <person name="Teles M."/>
            <person name="MacKenzie S."/>
            <person name="Amaro C."/>
        </authorList>
    </citation>
    <scope>NUCLEOTIDE SEQUENCE</scope>
</reference>
<name>A0A0E9RNQ6_ANGAN</name>